<dbReference type="EMBL" id="JRHA01000006">
    <property type="protein sequence ID" value="PQK16283.1"/>
    <property type="molecule type" value="Genomic_DNA"/>
</dbReference>
<feature type="region of interest" description="Disordered" evidence="1">
    <location>
        <begin position="778"/>
        <end position="881"/>
    </location>
</feature>
<keyword evidence="2" id="KW-1133">Transmembrane helix</keyword>
<feature type="region of interest" description="Disordered" evidence="1">
    <location>
        <begin position="1369"/>
        <end position="1397"/>
    </location>
</feature>
<feature type="region of interest" description="Disordered" evidence="1">
    <location>
        <begin position="920"/>
        <end position="950"/>
    </location>
</feature>
<feature type="compositionally biased region" description="Polar residues" evidence="1">
    <location>
        <begin position="863"/>
        <end position="876"/>
    </location>
</feature>
<organism evidence="3 4">
    <name type="scientific">Beauveria bassiana</name>
    <name type="common">White muscardine disease fungus</name>
    <name type="synonym">Tritirachium shiotae</name>
    <dbReference type="NCBI Taxonomy" id="176275"/>
    <lineage>
        <taxon>Eukaryota</taxon>
        <taxon>Fungi</taxon>
        <taxon>Dikarya</taxon>
        <taxon>Ascomycota</taxon>
        <taxon>Pezizomycotina</taxon>
        <taxon>Sordariomycetes</taxon>
        <taxon>Hypocreomycetidae</taxon>
        <taxon>Hypocreales</taxon>
        <taxon>Cordycipitaceae</taxon>
        <taxon>Beauveria</taxon>
    </lineage>
</organism>
<feature type="compositionally biased region" description="Polar residues" evidence="1">
    <location>
        <begin position="545"/>
        <end position="558"/>
    </location>
</feature>
<feature type="region of interest" description="Disordered" evidence="1">
    <location>
        <begin position="1018"/>
        <end position="1128"/>
    </location>
</feature>
<feature type="compositionally biased region" description="Polar residues" evidence="1">
    <location>
        <begin position="1118"/>
        <end position="1128"/>
    </location>
</feature>
<comment type="caution">
    <text evidence="3">The sequence shown here is derived from an EMBL/GenBank/DDBJ whole genome shotgun (WGS) entry which is preliminary data.</text>
</comment>
<feature type="compositionally biased region" description="Low complexity" evidence="1">
    <location>
        <begin position="1020"/>
        <end position="1034"/>
    </location>
</feature>
<feature type="region of interest" description="Disordered" evidence="1">
    <location>
        <begin position="1237"/>
        <end position="1256"/>
    </location>
</feature>
<feature type="region of interest" description="Disordered" evidence="1">
    <location>
        <begin position="740"/>
        <end position="759"/>
    </location>
</feature>
<accession>A0A2S7YJU9</accession>
<protein>
    <submittedName>
        <fullName evidence="3">Uncharacterized protein</fullName>
    </submittedName>
</protein>
<feature type="transmembrane region" description="Helical" evidence="2">
    <location>
        <begin position="193"/>
        <end position="213"/>
    </location>
</feature>
<dbReference type="OrthoDB" id="5370537at2759"/>
<evidence type="ECO:0000256" key="2">
    <source>
        <dbReference type="SAM" id="Phobius"/>
    </source>
</evidence>
<feature type="region of interest" description="Disordered" evidence="1">
    <location>
        <begin position="1263"/>
        <end position="1289"/>
    </location>
</feature>
<dbReference type="Proteomes" id="UP000237441">
    <property type="component" value="Unassembled WGS sequence"/>
</dbReference>
<gene>
    <name evidence="3" type="ORF">BB8028_0006g06040</name>
</gene>
<feature type="compositionally biased region" description="Polar residues" evidence="1">
    <location>
        <begin position="1263"/>
        <end position="1276"/>
    </location>
</feature>
<name>A0A2S7YJU9_BEABA</name>
<keyword evidence="2" id="KW-0812">Transmembrane</keyword>
<evidence type="ECO:0000256" key="1">
    <source>
        <dbReference type="SAM" id="MobiDB-lite"/>
    </source>
</evidence>
<sequence>MAVAAGTQALIATFAFGLVALASTSTACLFTFGNRRLRGNAPLQNGLRLVLVTFLLSAALWSIMDFAATLITGDANPSCQVLVSVAAGFDQLARVAFEQFLLVRIKSKSIYKSIYVLQAFIPVRFILGGVLIAVQRPQTYPVCIAKNILLPLGIATLVTDAVIVCVFFVLIWIKTRSNSTSNLQTSSLAPARIVCFLTAGFAAWLATSIPMIFGLEIFSLASRTVVPSVGLLILIGLVALFRRHVLISDSDLQLSPSTIDTSKALPSRPTENRNTAMSQEVFNRPWGGPPPHVAQPQRPSTGPLPMPKAGSRGVDNALPIINRPAPGQTERGVGGVPVQGQLFPPTRANTAPVVLQNPPKKPAKGKLAISNPIIRQSSALKIQDKIRTVDLALAAKNDQQRRGAAPGAVVLDRAGQTQSLTRNNLDASLKRKQVGSAGAVPTFSSERSVLLPNSATTATQLSPREDELRRRSPRPPRDSSKMLLSPPPRSPKRPFGSASQKPDDAPPLIPPQSPLRRSAPVKSVLRPTSAIFIDSGRPPAIPMNLRQNNSNWSDSSPAVSPLVPRVEPLPMPLPRTRSDATPSAAYKSAAAAAARASVLTRGGTGSVRRDIRPSRQRPESPSIGKQDPAPAKTPVQLRSANGIPMNPRARPARDPSGDIGERTQTIMFPTKIDLGGAGQPASRQIFALSLASSSASTDSIVHRPRPIPRKSSIYKADFTIKVSPTVYRHRLSRSLGSVELPRGSMESGSDSILRIPSFPEPPKSARAVLALGSYKKSSDSASKAVTPGSINESHNDSVSFSADRTPSKAAGTVPKSAFSESTEFGSRSNVEPDSAYDNRRQSSPVLPVEEMPQISDDTARVSRPSSAQSVRSTASQHNDEEEIVPMVLDTGSRGSFSGPSFQRNSLAQLDGWHHRLGDALPTFSDRKDGGPSPRRTLVPAPLQLGKSSNPTRIVESQAPPLESPQHALDLIQQQLKDLDEADSETGVEDKKRRRLLENLEAEMGAQETHWQDIRRNLADRSPSSTRSSLSLVPSGDLHLRSPRPSPALRSHNPAVPVIGRGADPVSAPGKHTLTPADEKSNRSPSELTRRSNSGFTEQRSAQDISGGVENRAKFGKSASRNTDGLPSVTMTNAISTHRQLTNNPTSPDFDKFEQQVENDEQLDFASVKLNNYSTWTPGSANLAAVEKTPLPVSHWSIDSDTAAVLLSESLKATVQDPGHPAKTVAGTLSVTGDVKATQSPQRIDQVIGSPTTSSPTLLHQESLVSPAVSEQTTQSPRRPVTQKPPRRSKRITLLPDILESPQPLDNKRGTLGIFQFPWGETSDIATLQPQLSSVYSVPLPGTTLNDLAFNQGYYSSQVPSLPSQTYPASFFDHYSDDDDLPAADSDGSTGGYSDDEDEAFDETTLWEIANLLRSNEIPSRNSLFPGSEEDRPPSRAGFTSADESTISAVRHLPIADLEESTLGSEDNDLSPPPLLENSLWKPKTMYTTATRSAGLTQPDEMTWGRYLGKQTETLRSAPRKSEPATITSTSLWALKPNKSDVLTNAAANGLWRPTVEAFITPSSTAPSTPFLASPLPTESSIGDMFALPKDTTRSHELWTPSAPVAVVSFGLPQDEQEWGRYTVKKFSSSRHKPRPSAQDAIYSTSLWVSSRPAAVAPAPPRKPASSTQPLWSKPAALPAEQTKGLWNASHIRHQYRTTDQRPAALYTARKLRTDRRPLPALRSASLWSTTTQTPARQVPDWLALSTTLRPISPGGASSSDQDQDDAASASFDSNSLRSEVTAASSVATSKQSAAHRKTASKQAAQEELDAAFRDVMQAGKPSVAMPVAVPEEENAEQDKEELEEEGQPEEKEEPQEEGEPEEKEELYFDSSRLHPVFAVDVLHAIDENVHPAATGYLHYVVNGAPKPRRR</sequence>
<feature type="compositionally biased region" description="Polar residues" evidence="1">
    <location>
        <begin position="1082"/>
        <end position="1103"/>
    </location>
</feature>
<feature type="region of interest" description="Disordered" evidence="1">
    <location>
        <begin position="281"/>
        <end position="313"/>
    </location>
</feature>
<feature type="transmembrane region" description="Helical" evidence="2">
    <location>
        <begin position="148"/>
        <end position="173"/>
    </location>
</feature>
<feature type="region of interest" description="Disordered" evidence="1">
    <location>
        <begin position="1821"/>
        <end position="1866"/>
    </location>
</feature>
<feature type="compositionally biased region" description="Polar residues" evidence="1">
    <location>
        <begin position="448"/>
        <end position="460"/>
    </location>
</feature>
<evidence type="ECO:0000313" key="4">
    <source>
        <dbReference type="Proteomes" id="UP000237441"/>
    </source>
</evidence>
<feature type="compositionally biased region" description="Low complexity" evidence="1">
    <location>
        <begin position="1756"/>
        <end position="1792"/>
    </location>
</feature>
<feature type="transmembrane region" description="Helical" evidence="2">
    <location>
        <begin position="114"/>
        <end position="136"/>
    </location>
</feature>
<feature type="region of interest" description="Disordered" evidence="1">
    <location>
        <begin position="596"/>
        <end position="659"/>
    </location>
</feature>
<feature type="compositionally biased region" description="Basic and acidic residues" evidence="1">
    <location>
        <begin position="463"/>
        <end position="480"/>
    </location>
</feature>
<feature type="compositionally biased region" description="Polar residues" evidence="1">
    <location>
        <begin position="788"/>
        <end position="804"/>
    </location>
</feature>
<feature type="region of interest" description="Disordered" evidence="1">
    <location>
        <begin position="1418"/>
        <end position="1443"/>
    </location>
</feature>
<feature type="compositionally biased region" description="Polar residues" evidence="1">
    <location>
        <begin position="818"/>
        <end position="831"/>
    </location>
</feature>
<reference evidence="3 4" key="1">
    <citation type="submission" date="2016-07" db="EMBL/GenBank/DDBJ databases">
        <title>Comparative genomics of the entomopathogenic fungus Beauveria bassiana.</title>
        <authorList>
            <person name="Valero Jimenez C.A."/>
            <person name="Zwaan B.J."/>
            <person name="Van Kan J.A."/>
            <person name="Takken W."/>
            <person name="Debets A.J."/>
            <person name="Schoustra S.E."/>
            <person name="Koenraadt C.J."/>
        </authorList>
    </citation>
    <scope>NUCLEOTIDE SEQUENCE [LARGE SCALE GENOMIC DNA]</scope>
    <source>
        <strain evidence="3 4">ARSEF 8028</strain>
    </source>
</reference>
<feature type="compositionally biased region" description="Basic and acidic residues" evidence="1">
    <location>
        <begin position="607"/>
        <end position="618"/>
    </location>
</feature>
<feature type="compositionally biased region" description="Acidic residues" evidence="1">
    <location>
        <begin position="1830"/>
        <end position="1864"/>
    </location>
</feature>
<feature type="region of interest" description="Disordered" evidence="1">
    <location>
        <begin position="1752"/>
        <end position="1804"/>
    </location>
</feature>
<proteinExistence type="predicted"/>
<keyword evidence="2" id="KW-0472">Membrane</keyword>
<evidence type="ECO:0000313" key="3">
    <source>
        <dbReference type="EMBL" id="PQK16283.1"/>
    </source>
</evidence>
<feature type="region of interest" description="Disordered" evidence="1">
    <location>
        <begin position="448"/>
        <end position="559"/>
    </location>
</feature>